<evidence type="ECO:0000259" key="4">
    <source>
        <dbReference type="SMART" id="SM00642"/>
    </source>
</evidence>
<dbReference type="GO" id="GO:0009313">
    <property type="term" value="P:oligosaccharide catabolic process"/>
    <property type="evidence" value="ECO:0007669"/>
    <property type="project" value="TreeGrafter"/>
</dbReference>
<feature type="domain" description="Glycosyl hydrolase family 13 catalytic" evidence="4">
    <location>
        <begin position="12"/>
        <end position="418"/>
    </location>
</feature>
<dbReference type="EMBL" id="AZEC01000009">
    <property type="protein sequence ID" value="KRL12260.1"/>
    <property type="molecule type" value="Genomic_DNA"/>
</dbReference>
<evidence type="ECO:0000256" key="3">
    <source>
        <dbReference type="ARBA" id="ARBA00023295"/>
    </source>
</evidence>
<accession>A0A0R1N1P7</accession>
<sequence length="560" mass="62633">MAAWYDQAIIYQVYPKSFKDSNGDGIGDLTGITEKLDYFTQLGVNTLWLNPIFRSPQVDNGYDVSDFYAIDPQLGTLADFKALIEAAHRRGLRIVLDMVLNHTSDQHPWFQGALQGPKNPYYNYYIWAHGADGQLPNNWGSFFGGSVWAQHPTVADRYYFHLFERRMPDLNWHNPQVRQEMTKVANYWADLGIDGLRLDAFIHLAKADLHQNYPSDGADPVVAEGMFANLPAVQPYLAEFVAGVKANHPDLFILGEAASATVNLAADYTRPAANMADAVISFRYFPTKPRAKRDAVPADYQPQRLDWLAFRQVMTDWQQTLLPPRRLTLYWGNHDMARVATRMGSHRYPQQSAKSLATLMYLQRGLPVLYYGDELGLSNGTLASLAAFGDPTVTAFANAAKAAGWSSERILENVNATHKLTARAPLPWSDDIGHGFSKVAPWLAVSQDGTPVSKQMADPDSVWHHYQQLFALKQTPLFTRGNWQLQNWAPWLYAYTRTLGVETALVVVNISDTRHTVTVPRAWAQAPVQQLTVGAVHQTAAELTLGPWSSAVLTIKKGSK</sequence>
<comment type="caution">
    <text evidence="5">The sequence shown here is derived from an EMBL/GenBank/DDBJ whole genome shotgun (WGS) entry which is preliminary data.</text>
</comment>
<dbReference type="OrthoDB" id="9805159at2"/>
<dbReference type="AlphaFoldDB" id="A0A0R1N1P7"/>
<dbReference type="SUPFAM" id="SSF51011">
    <property type="entry name" value="Glycosyl hydrolase domain"/>
    <property type="match status" value="1"/>
</dbReference>
<keyword evidence="3" id="KW-0326">Glycosidase</keyword>
<evidence type="ECO:0000256" key="2">
    <source>
        <dbReference type="ARBA" id="ARBA00022801"/>
    </source>
</evidence>
<organism evidence="5 6">
    <name type="scientific">Schleiferilactobacillus perolens DSM 12744</name>
    <dbReference type="NCBI Taxonomy" id="1423792"/>
    <lineage>
        <taxon>Bacteria</taxon>
        <taxon>Bacillati</taxon>
        <taxon>Bacillota</taxon>
        <taxon>Bacilli</taxon>
        <taxon>Lactobacillales</taxon>
        <taxon>Lactobacillaceae</taxon>
        <taxon>Schleiferilactobacillus</taxon>
    </lineage>
</organism>
<dbReference type="PANTHER" id="PTHR10357:SF179">
    <property type="entry name" value="NEUTRAL AND BASIC AMINO ACID TRANSPORT PROTEIN RBAT"/>
    <property type="match status" value="1"/>
</dbReference>
<dbReference type="InterPro" id="IPR056300">
    <property type="entry name" value="SusG-like_C"/>
</dbReference>
<name>A0A0R1N1P7_9LACO</name>
<reference evidence="5 6" key="1">
    <citation type="journal article" date="2015" name="Genome Announc.">
        <title>Expanding the biotechnology potential of lactobacilli through comparative genomics of 213 strains and associated genera.</title>
        <authorList>
            <person name="Sun Z."/>
            <person name="Harris H.M."/>
            <person name="McCann A."/>
            <person name="Guo C."/>
            <person name="Argimon S."/>
            <person name="Zhang W."/>
            <person name="Yang X."/>
            <person name="Jeffery I.B."/>
            <person name="Cooney J.C."/>
            <person name="Kagawa T.F."/>
            <person name="Liu W."/>
            <person name="Song Y."/>
            <person name="Salvetti E."/>
            <person name="Wrobel A."/>
            <person name="Rasinkangas P."/>
            <person name="Parkhill J."/>
            <person name="Rea M.C."/>
            <person name="O'Sullivan O."/>
            <person name="Ritari J."/>
            <person name="Douillard F.P."/>
            <person name="Paul Ross R."/>
            <person name="Yang R."/>
            <person name="Briner A.E."/>
            <person name="Felis G.E."/>
            <person name="de Vos W.M."/>
            <person name="Barrangou R."/>
            <person name="Klaenhammer T.R."/>
            <person name="Caufield P.W."/>
            <person name="Cui Y."/>
            <person name="Zhang H."/>
            <person name="O'Toole P.W."/>
        </authorList>
    </citation>
    <scope>NUCLEOTIDE SEQUENCE [LARGE SCALE GENOMIC DNA]</scope>
    <source>
        <strain evidence="5 6">DSM 12744</strain>
    </source>
</reference>
<dbReference type="Gene3D" id="3.20.20.80">
    <property type="entry name" value="Glycosidases"/>
    <property type="match status" value="1"/>
</dbReference>
<dbReference type="PANTHER" id="PTHR10357">
    <property type="entry name" value="ALPHA-AMYLASE FAMILY MEMBER"/>
    <property type="match status" value="1"/>
</dbReference>
<keyword evidence="2" id="KW-0378">Hydrolase</keyword>
<evidence type="ECO:0000313" key="6">
    <source>
        <dbReference type="Proteomes" id="UP000051330"/>
    </source>
</evidence>
<dbReference type="STRING" id="1423792.FD09_GL003130"/>
<dbReference type="InterPro" id="IPR017853">
    <property type="entry name" value="GH"/>
</dbReference>
<dbReference type="GO" id="GO:0004556">
    <property type="term" value="F:alpha-amylase activity"/>
    <property type="evidence" value="ECO:0007669"/>
    <property type="project" value="TreeGrafter"/>
</dbReference>
<evidence type="ECO:0000256" key="1">
    <source>
        <dbReference type="ARBA" id="ARBA00008061"/>
    </source>
</evidence>
<dbReference type="Gene3D" id="3.90.400.10">
    <property type="entry name" value="Oligo-1,6-glucosidase, Domain 2"/>
    <property type="match status" value="1"/>
</dbReference>
<dbReference type="SMART" id="SM00642">
    <property type="entry name" value="Aamy"/>
    <property type="match status" value="1"/>
</dbReference>
<dbReference type="InterPro" id="IPR045857">
    <property type="entry name" value="O16G_dom_2"/>
</dbReference>
<dbReference type="RefSeq" id="WP_057821066.1">
    <property type="nucleotide sequence ID" value="NZ_AZEC01000009.1"/>
</dbReference>
<dbReference type="InterPro" id="IPR006047">
    <property type="entry name" value="GH13_cat_dom"/>
</dbReference>
<dbReference type="PATRIC" id="fig|1423792.3.peg.3224"/>
<gene>
    <name evidence="5" type="ORF">FD09_GL003130</name>
</gene>
<dbReference type="CDD" id="cd11333">
    <property type="entry name" value="AmyAc_SI_OligoGlu_DGase"/>
    <property type="match status" value="1"/>
</dbReference>
<dbReference type="SUPFAM" id="SSF51445">
    <property type="entry name" value="(Trans)glycosidases"/>
    <property type="match status" value="1"/>
</dbReference>
<dbReference type="Proteomes" id="UP000051330">
    <property type="component" value="Unassembled WGS sequence"/>
</dbReference>
<proteinExistence type="inferred from homology"/>
<comment type="similarity">
    <text evidence="1">Belongs to the glycosyl hydrolase 13 family.</text>
</comment>
<protein>
    <submittedName>
        <fullName evidence="5">Oligo-1,6-glucosidase 1</fullName>
    </submittedName>
</protein>
<keyword evidence="6" id="KW-1185">Reference proteome</keyword>
<dbReference type="FunFam" id="3.90.400.10:FF:000002">
    <property type="entry name" value="Sucrose isomerase"/>
    <property type="match status" value="1"/>
</dbReference>
<dbReference type="InterPro" id="IPR013780">
    <property type="entry name" value="Glyco_hydro_b"/>
</dbReference>
<dbReference type="Pfam" id="PF00128">
    <property type="entry name" value="Alpha-amylase"/>
    <property type="match status" value="1"/>
</dbReference>
<dbReference type="Gene3D" id="2.60.40.1180">
    <property type="entry name" value="Golgi alpha-mannosidase II"/>
    <property type="match status" value="1"/>
</dbReference>
<evidence type="ECO:0000313" key="5">
    <source>
        <dbReference type="EMBL" id="KRL12260.1"/>
    </source>
</evidence>
<dbReference type="Pfam" id="PF23915">
    <property type="entry name" value="SusG_C"/>
    <property type="match status" value="1"/>
</dbReference>